<sequence>MGQAGRMVHDRLNHHAERMRGLLSITLLIGCVSATPAMADEGPDWTPCAADPRQECATVEVPRDYHRGEKITLAISRIRTAKPETRRGVLLLIPGGPGNSGLYRPLTHGMRLPREVLDRYDLVGFDPRGVGRSTPITCGLTGDDAHPRHLQAWPGPGGDITANVARAKRVAQACTRNELVRHITTRNEARDIDQIRRALGERKLSYWGVSYGTYVGAVYSTMFPDRVDRVVLDSSDDPDPRRVAYGWVNNFAIGVEDRFPDFAAWAAARASTYGLGDTPAAVRQTYLEMAEQVPDLRAYMFQGLYTDATFPLMAEYMRAARAGDPLPSIPLPPPDQYQNLYAVLNATGCNDVAWPRSINRYAAAVAIDRLKYPLTGGMPQNITACAFWPYPPAEPATRIAPSHKVLMIQNRRDPSTPYSAALKMREALKAPMVSVDAGGHGAYFANGNTCGNDAVTAFLVHGTRVSKDC</sequence>
<keyword evidence="3" id="KW-0378">Hydrolase</keyword>
<feature type="domain" description="Peptidase S33 tripeptidyl aminopeptidase-like C-terminal" evidence="4">
    <location>
        <begin position="382"/>
        <end position="464"/>
    </location>
</feature>
<dbReference type="GO" id="GO:0016787">
    <property type="term" value="F:hydrolase activity"/>
    <property type="evidence" value="ECO:0007669"/>
    <property type="project" value="UniProtKB-KW"/>
</dbReference>
<evidence type="ECO:0000313" key="6">
    <source>
        <dbReference type="Proteomes" id="UP000192674"/>
    </source>
</evidence>
<evidence type="ECO:0000256" key="2">
    <source>
        <dbReference type="ARBA" id="ARBA00022729"/>
    </source>
</evidence>
<evidence type="ECO:0000313" key="5">
    <source>
        <dbReference type="EMBL" id="SMC57910.1"/>
    </source>
</evidence>
<protein>
    <submittedName>
        <fullName evidence="5">Pimeloyl-ACP methyl ester carboxylesterase</fullName>
    </submittedName>
</protein>
<organism evidence="5 6">
    <name type="scientific">Kibdelosporangium aridum</name>
    <dbReference type="NCBI Taxonomy" id="2030"/>
    <lineage>
        <taxon>Bacteria</taxon>
        <taxon>Bacillati</taxon>
        <taxon>Actinomycetota</taxon>
        <taxon>Actinomycetes</taxon>
        <taxon>Pseudonocardiales</taxon>
        <taxon>Pseudonocardiaceae</taxon>
        <taxon>Kibdelosporangium</taxon>
    </lineage>
</organism>
<dbReference type="AlphaFoldDB" id="A0A1W2ABD0"/>
<dbReference type="PANTHER" id="PTHR43248:SF29">
    <property type="entry name" value="TRIPEPTIDYL AMINOPEPTIDASE"/>
    <property type="match status" value="1"/>
</dbReference>
<keyword evidence="2" id="KW-0732">Signal</keyword>
<accession>A0A1W2ABD0</accession>
<dbReference type="PROSITE" id="PS51257">
    <property type="entry name" value="PROKAR_LIPOPROTEIN"/>
    <property type="match status" value="1"/>
</dbReference>
<reference evidence="5 6" key="1">
    <citation type="submission" date="2017-04" db="EMBL/GenBank/DDBJ databases">
        <authorList>
            <person name="Afonso C.L."/>
            <person name="Miller P.J."/>
            <person name="Scott M.A."/>
            <person name="Spackman E."/>
            <person name="Goraichik I."/>
            <person name="Dimitrov K.M."/>
            <person name="Suarez D.L."/>
            <person name="Swayne D.E."/>
        </authorList>
    </citation>
    <scope>NUCLEOTIDE SEQUENCE [LARGE SCALE GENOMIC DNA]</scope>
    <source>
        <strain evidence="5 6">DSM 43828</strain>
    </source>
</reference>
<dbReference type="InterPro" id="IPR029058">
    <property type="entry name" value="AB_hydrolase_fold"/>
</dbReference>
<gene>
    <name evidence="5" type="ORF">SAMN05661093_00650</name>
</gene>
<dbReference type="InterPro" id="IPR013595">
    <property type="entry name" value="Pept_S33_TAP-like_C"/>
</dbReference>
<evidence type="ECO:0000259" key="4">
    <source>
        <dbReference type="Pfam" id="PF08386"/>
    </source>
</evidence>
<dbReference type="PANTHER" id="PTHR43248">
    <property type="entry name" value="2-SUCCINYL-6-HYDROXY-2,4-CYCLOHEXADIENE-1-CARBOXYLATE SYNTHASE"/>
    <property type="match status" value="1"/>
</dbReference>
<dbReference type="SUPFAM" id="SSF53474">
    <property type="entry name" value="alpha/beta-Hydrolases"/>
    <property type="match status" value="1"/>
</dbReference>
<dbReference type="Gene3D" id="3.40.50.1820">
    <property type="entry name" value="alpha/beta hydrolase"/>
    <property type="match status" value="1"/>
</dbReference>
<comment type="similarity">
    <text evidence="1">Belongs to the peptidase S33 family.</text>
</comment>
<proteinExistence type="inferred from homology"/>
<dbReference type="Pfam" id="PF08386">
    <property type="entry name" value="Abhydrolase_4"/>
    <property type="match status" value="1"/>
</dbReference>
<evidence type="ECO:0000256" key="1">
    <source>
        <dbReference type="ARBA" id="ARBA00010088"/>
    </source>
</evidence>
<dbReference type="InterPro" id="IPR051601">
    <property type="entry name" value="Serine_prot/Carboxylest_S33"/>
</dbReference>
<dbReference type="EMBL" id="FWXV01000001">
    <property type="protein sequence ID" value="SMC57910.1"/>
    <property type="molecule type" value="Genomic_DNA"/>
</dbReference>
<evidence type="ECO:0000256" key="3">
    <source>
        <dbReference type="ARBA" id="ARBA00022801"/>
    </source>
</evidence>
<keyword evidence="6" id="KW-1185">Reference proteome</keyword>
<name>A0A1W2ABD0_KIBAR</name>
<dbReference type="Proteomes" id="UP000192674">
    <property type="component" value="Unassembled WGS sequence"/>
</dbReference>